<name>A0ABQ1AJJ4_9EURO</name>
<organism evidence="1 2">
    <name type="scientific">Aspergillus udagawae</name>
    <dbReference type="NCBI Taxonomy" id="91492"/>
    <lineage>
        <taxon>Eukaryota</taxon>
        <taxon>Fungi</taxon>
        <taxon>Dikarya</taxon>
        <taxon>Ascomycota</taxon>
        <taxon>Pezizomycotina</taxon>
        <taxon>Eurotiomycetes</taxon>
        <taxon>Eurotiomycetidae</taxon>
        <taxon>Eurotiales</taxon>
        <taxon>Aspergillaceae</taxon>
        <taxon>Aspergillus</taxon>
        <taxon>Aspergillus subgen. Fumigati</taxon>
    </lineage>
</organism>
<dbReference type="EMBL" id="BLKG01000029">
    <property type="protein sequence ID" value="GFF83082.1"/>
    <property type="molecule type" value="Genomic_DNA"/>
</dbReference>
<comment type="caution">
    <text evidence="1">The sequence shown here is derived from an EMBL/GenBank/DDBJ whole genome shotgun (WGS) entry which is preliminary data.</text>
</comment>
<dbReference type="Proteomes" id="UP000465266">
    <property type="component" value="Unassembled WGS sequence"/>
</dbReference>
<evidence type="ECO:0000313" key="2">
    <source>
        <dbReference type="Proteomes" id="UP000465266"/>
    </source>
</evidence>
<sequence>MVFMESPRFEECRTLVKEMGAVPILINALPNGLTPNLKTEECNRLGFRAAIYPCTGYIPAMLAMQRSYGPLKATGTDLEACEGRTIKDFFDQVGLGEAWESDARISDFSANKNGGKGAQEES</sequence>
<reference evidence="1 2" key="1">
    <citation type="submission" date="2020-01" db="EMBL/GenBank/DDBJ databases">
        <title>Draft genome sequence of Aspergillus udagawae IFM 53868.</title>
        <authorList>
            <person name="Takahashi H."/>
            <person name="Yaguchi T."/>
        </authorList>
    </citation>
    <scope>NUCLEOTIDE SEQUENCE [LARGE SCALE GENOMIC DNA]</scope>
    <source>
        <strain evidence="1 2">IFM 53868</strain>
    </source>
</reference>
<protein>
    <recommendedName>
        <fullName evidence="3">Carboxyvinyl-carboxyphosphonate phosphorylmutase</fullName>
    </recommendedName>
</protein>
<dbReference type="Gene3D" id="3.20.20.60">
    <property type="entry name" value="Phosphoenolpyruvate-binding domains"/>
    <property type="match status" value="1"/>
</dbReference>
<keyword evidence="2" id="KW-1185">Reference proteome</keyword>
<dbReference type="SUPFAM" id="SSF51621">
    <property type="entry name" value="Phosphoenolpyruvate/pyruvate domain"/>
    <property type="match status" value="1"/>
</dbReference>
<dbReference type="InterPro" id="IPR040442">
    <property type="entry name" value="Pyrv_kinase-like_dom_sf"/>
</dbReference>
<evidence type="ECO:0008006" key="3">
    <source>
        <dbReference type="Google" id="ProtNLM"/>
    </source>
</evidence>
<accession>A0ABQ1AJJ4</accession>
<proteinExistence type="predicted"/>
<evidence type="ECO:0000313" key="1">
    <source>
        <dbReference type="EMBL" id="GFF83082.1"/>
    </source>
</evidence>
<gene>
    <name evidence="1" type="ORF">IFM53868_03688</name>
</gene>
<dbReference type="PANTHER" id="PTHR42905:SF2">
    <property type="entry name" value="PHOSPHOENOLPYRUVATE CARBOXYLASE FAMILY PROTEIN"/>
    <property type="match status" value="1"/>
</dbReference>
<dbReference type="PANTHER" id="PTHR42905">
    <property type="entry name" value="PHOSPHOENOLPYRUVATE CARBOXYLASE"/>
    <property type="match status" value="1"/>
</dbReference>
<dbReference type="InterPro" id="IPR015813">
    <property type="entry name" value="Pyrv/PenolPyrv_kinase-like_dom"/>
</dbReference>